<dbReference type="GO" id="GO:0004190">
    <property type="term" value="F:aspartic-type endopeptidase activity"/>
    <property type="evidence" value="ECO:0007669"/>
    <property type="project" value="UniProtKB-UniRule"/>
</dbReference>
<dbReference type="GO" id="GO:0005886">
    <property type="term" value="C:plasma membrane"/>
    <property type="evidence" value="ECO:0007669"/>
    <property type="project" value="UniProtKB-SubCell"/>
</dbReference>
<evidence type="ECO:0000256" key="5">
    <source>
        <dbReference type="ARBA" id="ARBA00022750"/>
    </source>
</evidence>
<dbReference type="GO" id="GO:0006508">
    <property type="term" value="P:proteolysis"/>
    <property type="evidence" value="ECO:0007669"/>
    <property type="project" value="UniProtKB-KW"/>
</dbReference>
<keyword evidence="5 9" id="KW-0064">Aspartyl protease</keyword>
<dbReference type="UniPathway" id="UPA00665"/>
<comment type="subcellular location">
    <subcellularLocation>
        <location evidence="9">Cell membrane</location>
        <topology evidence="9">Multi-pass membrane protein</topology>
    </subcellularLocation>
</comment>
<dbReference type="Pfam" id="PF01252">
    <property type="entry name" value="Peptidase_A8"/>
    <property type="match status" value="1"/>
</dbReference>
<evidence type="ECO:0000256" key="4">
    <source>
        <dbReference type="ARBA" id="ARBA00022692"/>
    </source>
</evidence>
<dbReference type="EMBL" id="CP029479">
    <property type="protein sequence ID" value="AWM76505.1"/>
    <property type="molecule type" value="Genomic_DNA"/>
</dbReference>
<evidence type="ECO:0000256" key="3">
    <source>
        <dbReference type="ARBA" id="ARBA00022670"/>
    </source>
</evidence>
<keyword evidence="7 9" id="KW-1133">Transmembrane helix</keyword>
<dbReference type="PANTHER" id="PTHR33695">
    <property type="entry name" value="LIPOPROTEIN SIGNAL PEPTIDASE"/>
    <property type="match status" value="1"/>
</dbReference>
<feature type="transmembrane region" description="Helical" evidence="9">
    <location>
        <begin position="136"/>
        <end position="156"/>
    </location>
</feature>
<feature type="active site" evidence="9">
    <location>
        <position position="126"/>
    </location>
</feature>
<evidence type="ECO:0000313" key="12">
    <source>
        <dbReference type="EMBL" id="AWM76505.1"/>
    </source>
</evidence>
<dbReference type="NCBIfam" id="TIGR00077">
    <property type="entry name" value="lspA"/>
    <property type="match status" value="1"/>
</dbReference>
<evidence type="ECO:0000256" key="10">
    <source>
        <dbReference type="RuleBase" id="RU000594"/>
    </source>
</evidence>
<dbReference type="EC" id="3.4.23.36" evidence="9"/>
<gene>
    <name evidence="9 12" type="primary">lspA</name>
    <name evidence="12" type="ORF">HYN04_01230</name>
</gene>
<organism evidence="12 13">
    <name type="scientific">Phenylobacterium parvum</name>
    <dbReference type="NCBI Taxonomy" id="2201350"/>
    <lineage>
        <taxon>Bacteria</taxon>
        <taxon>Pseudomonadati</taxon>
        <taxon>Pseudomonadota</taxon>
        <taxon>Alphaproteobacteria</taxon>
        <taxon>Caulobacterales</taxon>
        <taxon>Caulobacteraceae</taxon>
        <taxon>Phenylobacterium</taxon>
    </lineage>
</organism>
<keyword evidence="8 9" id="KW-0472">Membrane</keyword>
<dbReference type="InterPro" id="IPR001872">
    <property type="entry name" value="Peptidase_A8"/>
</dbReference>
<evidence type="ECO:0000256" key="6">
    <source>
        <dbReference type="ARBA" id="ARBA00022801"/>
    </source>
</evidence>
<keyword evidence="4 9" id="KW-0812">Transmembrane</keyword>
<proteinExistence type="inferred from homology"/>
<keyword evidence="6 9" id="KW-0378">Hydrolase</keyword>
<dbReference type="PRINTS" id="PR00781">
    <property type="entry name" value="LIPOSIGPTASE"/>
</dbReference>
<comment type="similarity">
    <text evidence="1 9 11">Belongs to the peptidase A8 family.</text>
</comment>
<evidence type="ECO:0000256" key="2">
    <source>
        <dbReference type="ARBA" id="ARBA00022475"/>
    </source>
</evidence>
<keyword evidence="13" id="KW-1185">Reference proteome</keyword>
<evidence type="ECO:0000256" key="1">
    <source>
        <dbReference type="ARBA" id="ARBA00006139"/>
    </source>
</evidence>
<dbReference type="Proteomes" id="UP000247763">
    <property type="component" value="Chromosome"/>
</dbReference>
<comment type="caution">
    <text evidence="9">Lacks conserved residue(s) required for the propagation of feature annotation.</text>
</comment>
<evidence type="ECO:0000256" key="8">
    <source>
        <dbReference type="ARBA" id="ARBA00023136"/>
    </source>
</evidence>
<sequence length="167" mass="17645">MSEGGASVTPAGRLAFGLAAAVLAADQAVKAWILYGLNLPLRLSVEILGPLRLTMVWNEGVSFGFLQARHDLVRWGLTAFALLVALALAAWARKADRRLLGVSLGLIIGGAVGNAIDRARFGAVADFIDVSALGFFPWVFNIADSAITIGVILMLADSFRKDTPTPP</sequence>
<comment type="catalytic activity">
    <reaction evidence="9 10">
        <text>Release of signal peptides from bacterial membrane prolipoproteins. Hydrolyzes -Xaa-Yaa-Zaa-|-(S,diacylglyceryl)Cys-, in which Xaa is hydrophobic (preferably Leu), and Yaa (Ala or Ser) and Zaa (Gly or Ala) have small, neutral side chains.</text>
        <dbReference type="EC" id="3.4.23.36"/>
    </reaction>
</comment>
<reference evidence="13" key="1">
    <citation type="submission" date="2018-05" db="EMBL/GenBank/DDBJ databases">
        <title>Genome sequencing of Phenylobacterium sp. HYN0004.</title>
        <authorList>
            <person name="Yi H."/>
            <person name="Baek C."/>
        </authorList>
    </citation>
    <scope>NUCLEOTIDE SEQUENCE [LARGE SCALE GENOMIC DNA]</scope>
    <source>
        <strain evidence="13">HYN0004</strain>
    </source>
</reference>
<feature type="active site" evidence="9">
    <location>
        <position position="144"/>
    </location>
</feature>
<evidence type="ECO:0000256" key="9">
    <source>
        <dbReference type="HAMAP-Rule" id="MF_00161"/>
    </source>
</evidence>
<comment type="pathway">
    <text evidence="9">Protein modification; lipoprotein biosynthesis (signal peptide cleavage).</text>
</comment>
<comment type="function">
    <text evidence="9 10">This protein specifically catalyzes the removal of signal peptides from prolipoproteins.</text>
</comment>
<feature type="transmembrane region" description="Helical" evidence="9">
    <location>
        <begin position="72"/>
        <end position="92"/>
    </location>
</feature>
<evidence type="ECO:0000256" key="11">
    <source>
        <dbReference type="RuleBase" id="RU004181"/>
    </source>
</evidence>
<keyword evidence="2 9" id="KW-1003">Cell membrane</keyword>
<dbReference type="AlphaFoldDB" id="A0A2Z3HP40"/>
<protein>
    <recommendedName>
        <fullName evidence="9">Lipoprotein signal peptidase</fullName>
        <ecNumber evidence="9">3.4.23.36</ecNumber>
    </recommendedName>
    <alternativeName>
        <fullName evidence="9">Prolipoprotein signal peptidase</fullName>
    </alternativeName>
    <alternativeName>
        <fullName evidence="9">Signal peptidase II</fullName>
        <shortName evidence="9">SPase II</shortName>
    </alternativeName>
</protein>
<dbReference type="KEGG" id="phb:HYN04_01230"/>
<dbReference type="PANTHER" id="PTHR33695:SF1">
    <property type="entry name" value="LIPOPROTEIN SIGNAL PEPTIDASE"/>
    <property type="match status" value="1"/>
</dbReference>
<evidence type="ECO:0000313" key="13">
    <source>
        <dbReference type="Proteomes" id="UP000247763"/>
    </source>
</evidence>
<accession>A0A2Z3HP40</accession>
<dbReference type="PROSITE" id="PS00855">
    <property type="entry name" value="SPASE_II"/>
    <property type="match status" value="1"/>
</dbReference>
<name>A0A2Z3HP40_9CAUL</name>
<dbReference type="HAMAP" id="MF_00161">
    <property type="entry name" value="LspA"/>
    <property type="match status" value="1"/>
</dbReference>
<evidence type="ECO:0000256" key="7">
    <source>
        <dbReference type="ARBA" id="ARBA00022989"/>
    </source>
</evidence>
<keyword evidence="3 9" id="KW-0645">Protease</keyword>
<feature type="transmembrane region" description="Helical" evidence="9">
    <location>
        <begin position="99"/>
        <end position="116"/>
    </location>
</feature>
<dbReference type="OrthoDB" id="9810259at2"/>